<dbReference type="InterPro" id="IPR051928">
    <property type="entry name" value="NorD/CobT"/>
</dbReference>
<dbReference type="Pfam" id="PF00092">
    <property type="entry name" value="VWA"/>
    <property type="match status" value="1"/>
</dbReference>
<sequence length="926" mass="103847">MGQPGVNVQEDLARIRALMEPLSIADPETAELVRGLLLSKTRLERIPRLAEFGIKALASETAFGKAFCLGMARILDEPDRQFTLYCNLVNHAGREGATLGKLAAESMPLAILSGKKNMAARLIAAIYSVKKWSTHAMERPLEAFSWLMHRDDPDSAAAYLYLVRIVFRQSMTYHQRLLFSQLLPKAAKSLPKARRCFQMQALAKVAKASLDCIEPLCDGLEKGVHLLDKEALDVFTDEGLGRLSHSRDAAMKFLRLESKLGADSFSSLQVTVSLESNRQVITRYLRARTGKGLNVKPIEPLHNRGVGRHTLSITDGRAVYLPGEMGFFPDKENNTALYKALARLEAGLCEFETYDFDLTKAVFACRARGLEFNLPETRSQYSDLFLFLSEFDVFQIARDLFAALEHARVGRLLLEKYPGFAKSAFPYMITEMERILEQGAPPMTWLYASAALCMDVEKFQLDDDVARIIQTSLEAFQSMQGDPPDVHQSAALTAGLYGPWLGFLQSWYGVMMARDLAKEYQPMQVPFGRTILAGGNAPMPENDRRAAQLMAKLSQMGVYALRSDLKKRMDSQHGTLTEQDLRDLIMQPPEQGATEPQPLEPGQEERMDFSSLRDSGDLAHSLPQEEDLNAPVFWYKEWDHNSQDYLPDYCRVVAAPGLPSHAEFYDASLKEHSGLVKNIRKSFELLRPQGLAILRHWVEGDDFDYRALIDYAVDRRMGRTPSERLYIKRVKQIRDVSVLLLVDLSRSTSNLAAGSEKSVLDVEKEAIVLFCEALGAVGDSFAIAGFSGAGRLRVDYTRIKDFEEAMTPEVKQRISGMAPSRNTRMGPAIRHAAHVLSQVPSKVRLMIVLSDGFPNDLEYKGQYSIADTRKAIAEARSQQVHVHAITVNLQTSINLDLIYGGVHHNLISDVRELPHKLPRIYRTLTR</sequence>
<dbReference type="Proteomes" id="UP000183994">
    <property type="component" value="Unassembled WGS sequence"/>
</dbReference>
<evidence type="ECO:0000313" key="4">
    <source>
        <dbReference type="Proteomes" id="UP000183994"/>
    </source>
</evidence>
<name>A0A1M6WHG3_9BACT</name>
<dbReference type="CDD" id="cd01454">
    <property type="entry name" value="vWA_norD_type"/>
    <property type="match status" value="1"/>
</dbReference>
<dbReference type="AlphaFoldDB" id="A0A1M6WHG3"/>
<dbReference type="PANTHER" id="PTHR41248:SF1">
    <property type="entry name" value="NORD PROTEIN"/>
    <property type="match status" value="1"/>
</dbReference>
<evidence type="ECO:0000313" key="3">
    <source>
        <dbReference type="EMBL" id="SHK93128.1"/>
    </source>
</evidence>
<organism evidence="3 4">
    <name type="scientific">Desulfatibacillum alkenivorans DSM 16219</name>
    <dbReference type="NCBI Taxonomy" id="1121393"/>
    <lineage>
        <taxon>Bacteria</taxon>
        <taxon>Pseudomonadati</taxon>
        <taxon>Thermodesulfobacteriota</taxon>
        <taxon>Desulfobacteria</taxon>
        <taxon>Desulfobacterales</taxon>
        <taxon>Desulfatibacillaceae</taxon>
        <taxon>Desulfatibacillum</taxon>
    </lineage>
</organism>
<evidence type="ECO:0000256" key="1">
    <source>
        <dbReference type="SAM" id="MobiDB-lite"/>
    </source>
</evidence>
<evidence type="ECO:0000259" key="2">
    <source>
        <dbReference type="PROSITE" id="PS50234"/>
    </source>
</evidence>
<dbReference type="EMBL" id="FQZU01000038">
    <property type="protein sequence ID" value="SHK93128.1"/>
    <property type="molecule type" value="Genomic_DNA"/>
</dbReference>
<keyword evidence="4" id="KW-1185">Reference proteome</keyword>
<accession>A0A1M6WHG3</accession>
<dbReference type="InterPro" id="IPR002035">
    <property type="entry name" value="VWF_A"/>
</dbReference>
<dbReference type="OrthoDB" id="9758211at2"/>
<dbReference type="SMART" id="SM00327">
    <property type="entry name" value="VWA"/>
    <property type="match status" value="1"/>
</dbReference>
<dbReference type="PROSITE" id="PS50234">
    <property type="entry name" value="VWFA"/>
    <property type="match status" value="1"/>
</dbReference>
<dbReference type="SUPFAM" id="SSF53300">
    <property type="entry name" value="vWA-like"/>
    <property type="match status" value="1"/>
</dbReference>
<dbReference type="RefSeq" id="WP_073478339.1">
    <property type="nucleotide sequence ID" value="NZ_FQZU01000038.1"/>
</dbReference>
<protein>
    <submittedName>
        <fullName evidence="3">von Willebrand factor type A domain-containing protein</fullName>
    </submittedName>
</protein>
<dbReference type="PANTHER" id="PTHR41248">
    <property type="entry name" value="NORD PROTEIN"/>
    <property type="match status" value="1"/>
</dbReference>
<dbReference type="STRING" id="1121393.SAMN02745216_04330"/>
<dbReference type="InterPro" id="IPR036465">
    <property type="entry name" value="vWFA_dom_sf"/>
</dbReference>
<gene>
    <name evidence="3" type="ORF">SAMN02745216_04330</name>
</gene>
<proteinExistence type="predicted"/>
<feature type="domain" description="VWFA" evidence="2">
    <location>
        <begin position="737"/>
        <end position="924"/>
    </location>
</feature>
<reference evidence="4" key="1">
    <citation type="submission" date="2016-11" db="EMBL/GenBank/DDBJ databases">
        <authorList>
            <person name="Varghese N."/>
            <person name="Submissions S."/>
        </authorList>
    </citation>
    <scope>NUCLEOTIDE SEQUENCE [LARGE SCALE GENOMIC DNA]</scope>
    <source>
        <strain evidence="4">DSM 16219</strain>
    </source>
</reference>
<feature type="region of interest" description="Disordered" evidence="1">
    <location>
        <begin position="589"/>
        <end position="608"/>
    </location>
</feature>
<dbReference type="Gene3D" id="3.40.50.410">
    <property type="entry name" value="von Willebrand factor, type A domain"/>
    <property type="match status" value="1"/>
</dbReference>